<evidence type="ECO:0000259" key="3">
    <source>
        <dbReference type="Pfam" id="PF20684"/>
    </source>
</evidence>
<feature type="compositionally biased region" description="Polar residues" evidence="1">
    <location>
        <begin position="354"/>
        <end position="363"/>
    </location>
</feature>
<keyword evidence="5" id="KW-1185">Reference proteome</keyword>
<feature type="region of interest" description="Disordered" evidence="1">
    <location>
        <begin position="290"/>
        <end position="336"/>
    </location>
</feature>
<dbReference type="PANTHER" id="PTHR39614">
    <property type="entry name" value="INTEGRAL MEMBRANE PROTEIN"/>
    <property type="match status" value="1"/>
</dbReference>
<proteinExistence type="predicted"/>
<feature type="transmembrane region" description="Helical" evidence="2">
    <location>
        <begin position="20"/>
        <end position="39"/>
    </location>
</feature>
<feature type="compositionally biased region" description="Polar residues" evidence="1">
    <location>
        <begin position="290"/>
        <end position="300"/>
    </location>
</feature>
<name>A0AAD4NVM2_9PLEO</name>
<evidence type="ECO:0000256" key="2">
    <source>
        <dbReference type="SAM" id="Phobius"/>
    </source>
</evidence>
<feature type="compositionally biased region" description="Polar residues" evidence="1">
    <location>
        <begin position="323"/>
        <end position="332"/>
    </location>
</feature>
<organism evidence="4 5">
    <name type="scientific">Alternaria panax</name>
    <dbReference type="NCBI Taxonomy" id="48097"/>
    <lineage>
        <taxon>Eukaryota</taxon>
        <taxon>Fungi</taxon>
        <taxon>Dikarya</taxon>
        <taxon>Ascomycota</taxon>
        <taxon>Pezizomycotina</taxon>
        <taxon>Dothideomycetes</taxon>
        <taxon>Pleosporomycetidae</taxon>
        <taxon>Pleosporales</taxon>
        <taxon>Pleosporineae</taxon>
        <taxon>Pleosporaceae</taxon>
        <taxon>Alternaria</taxon>
        <taxon>Alternaria sect. Panax</taxon>
    </lineage>
</organism>
<dbReference type="Pfam" id="PF20684">
    <property type="entry name" value="Fung_rhodopsin"/>
    <property type="match status" value="1"/>
</dbReference>
<accession>A0AAD4NVM2</accession>
<feature type="domain" description="Rhodopsin" evidence="3">
    <location>
        <begin position="39"/>
        <end position="270"/>
    </location>
</feature>
<reference evidence="4" key="1">
    <citation type="submission" date="2021-07" db="EMBL/GenBank/DDBJ databases">
        <title>Genome Resource of American Ginseng Black Spot Pathogen Alternaria panax.</title>
        <authorList>
            <person name="Qiu C."/>
            <person name="Wang W."/>
            <person name="Liu Z."/>
        </authorList>
    </citation>
    <scope>NUCLEOTIDE SEQUENCE</scope>
    <source>
        <strain evidence="4">BNCC115425</strain>
    </source>
</reference>
<evidence type="ECO:0000313" key="5">
    <source>
        <dbReference type="Proteomes" id="UP001199106"/>
    </source>
</evidence>
<gene>
    <name evidence="4" type="ORF">G6011_01209</name>
</gene>
<dbReference type="PANTHER" id="PTHR39614:SF2">
    <property type="entry name" value="INTEGRAL MEMBRANE PROTEIN"/>
    <property type="match status" value="1"/>
</dbReference>
<feature type="transmembrane region" description="Helical" evidence="2">
    <location>
        <begin position="129"/>
        <end position="149"/>
    </location>
</feature>
<dbReference type="Proteomes" id="UP001199106">
    <property type="component" value="Unassembled WGS sequence"/>
</dbReference>
<feature type="region of interest" description="Disordered" evidence="1">
    <location>
        <begin position="354"/>
        <end position="376"/>
    </location>
</feature>
<sequence>MADHEEANTRRPGHAASLKFTIGLCICYTLCVACLRGFIRRGAYSIDDFFVLLSGILALGFFGIVFASISAGLGRPMTELYPNSAAIDKLNNCTIAGSILWMTSLCVSKVAIIAMLLRTTQTVFHRRSQYFAGALIVAQCLTSILLLTINCSAHRELAWNMTPANPECPQVERRWYALTALDVVTEALVLFLPIQLVWSLQMSVRAKLIVISAFWLRLPTLVFSVLRQREMHKLTTVSDFALTATTVVIWQAVELSYSLAAATIAALKRFTESLSTGFGHGELMRVHGSSQGYKLSARSATTKDTESSRKKSPRSKAHEISIDTLSSQTSQAEPDLEQHVTRMKLRPEVLRNTAVASSPSRNLTPHRGQRGVLGSEDNIIRQEVQYSVHYEQEITRH</sequence>
<keyword evidence="2" id="KW-0472">Membrane</keyword>
<dbReference type="EMBL" id="JAANER010000001">
    <property type="protein sequence ID" value="KAG9196088.1"/>
    <property type="molecule type" value="Genomic_DNA"/>
</dbReference>
<dbReference type="InterPro" id="IPR049326">
    <property type="entry name" value="Rhodopsin_dom_fungi"/>
</dbReference>
<dbReference type="AlphaFoldDB" id="A0AAD4NVM2"/>
<feature type="transmembrane region" description="Helical" evidence="2">
    <location>
        <begin position="51"/>
        <end position="74"/>
    </location>
</feature>
<keyword evidence="2" id="KW-1133">Transmembrane helix</keyword>
<evidence type="ECO:0000313" key="4">
    <source>
        <dbReference type="EMBL" id="KAG9196088.1"/>
    </source>
</evidence>
<protein>
    <recommendedName>
        <fullName evidence="3">Rhodopsin domain-containing protein</fullName>
    </recommendedName>
</protein>
<comment type="caution">
    <text evidence="4">The sequence shown here is derived from an EMBL/GenBank/DDBJ whole genome shotgun (WGS) entry which is preliminary data.</text>
</comment>
<evidence type="ECO:0000256" key="1">
    <source>
        <dbReference type="SAM" id="MobiDB-lite"/>
    </source>
</evidence>
<keyword evidence="2" id="KW-0812">Transmembrane</keyword>
<feature type="transmembrane region" description="Helical" evidence="2">
    <location>
        <begin position="94"/>
        <end position="117"/>
    </location>
</feature>